<proteinExistence type="inferred from homology"/>
<keyword evidence="6" id="KW-1185">Reference proteome</keyword>
<dbReference type="InterPro" id="IPR013762">
    <property type="entry name" value="Integrase-like_cat_sf"/>
</dbReference>
<feature type="domain" description="Tyr recombinase" evidence="4">
    <location>
        <begin position="103"/>
        <end position="289"/>
    </location>
</feature>
<dbReference type="InterPro" id="IPR011010">
    <property type="entry name" value="DNA_brk_join_enz"/>
</dbReference>
<comment type="similarity">
    <text evidence="1">Belongs to the 'phage' integrase family.</text>
</comment>
<dbReference type="RefSeq" id="WP_265725384.1">
    <property type="nucleotide sequence ID" value="NZ_JAOSLC020000003.1"/>
</dbReference>
<dbReference type="EMBL" id="JAOSLC020000003">
    <property type="protein sequence ID" value="MDD7914785.1"/>
    <property type="molecule type" value="Genomic_DNA"/>
</dbReference>
<dbReference type="PANTHER" id="PTHR30349:SF64">
    <property type="entry name" value="PROPHAGE INTEGRASE INTD-RELATED"/>
    <property type="match status" value="1"/>
</dbReference>
<sequence length="295" mass="35283">MIDLRKRIKRKEWKKSTIKRYKNIKNLLTEFEKAKKYKLTFSKINNTFYTEFIDFCYEDKDHYTNTFNRNLGLVKTFLFWALKKEYMYNKKFIDFKKPKRVLTREEALSFEDIKTLYNHVCEDPKLNKIKDVFIFQSLTGMRFGELKLINKRTVNSNDCVVLKEEKDSSKDTREIPLISISKAILLKYNYKLPLVSNQKQNDYIKEVLKEAGFVHEVEYSKTKGVEQEVFVKKFYERISTHTARRTFITIMRNKGIADKTIMSISGHKDIKTFNMYHQVNNDAKIHAVKSVFENF</sequence>
<organism evidence="5 6">
    <name type="scientific">Polaribacter ponticola</name>
    <dbReference type="NCBI Taxonomy" id="2978475"/>
    <lineage>
        <taxon>Bacteria</taxon>
        <taxon>Pseudomonadati</taxon>
        <taxon>Bacteroidota</taxon>
        <taxon>Flavobacteriia</taxon>
        <taxon>Flavobacteriales</taxon>
        <taxon>Flavobacteriaceae</taxon>
    </lineage>
</organism>
<keyword evidence="3" id="KW-0233">DNA recombination</keyword>
<name>A0ABT5S9J4_9FLAO</name>
<evidence type="ECO:0000313" key="6">
    <source>
        <dbReference type="Proteomes" id="UP001151478"/>
    </source>
</evidence>
<dbReference type="InterPro" id="IPR025269">
    <property type="entry name" value="SAM-like_dom"/>
</dbReference>
<evidence type="ECO:0000256" key="3">
    <source>
        <dbReference type="ARBA" id="ARBA00023172"/>
    </source>
</evidence>
<evidence type="ECO:0000259" key="4">
    <source>
        <dbReference type="PROSITE" id="PS51898"/>
    </source>
</evidence>
<dbReference type="PROSITE" id="PS51898">
    <property type="entry name" value="TYR_RECOMBINASE"/>
    <property type="match status" value="1"/>
</dbReference>
<dbReference type="InterPro" id="IPR050090">
    <property type="entry name" value="Tyrosine_recombinase_XerCD"/>
</dbReference>
<evidence type="ECO:0000256" key="2">
    <source>
        <dbReference type="ARBA" id="ARBA00023125"/>
    </source>
</evidence>
<dbReference type="Pfam" id="PF13102">
    <property type="entry name" value="Phage_int_SAM_5"/>
    <property type="match status" value="1"/>
</dbReference>
<dbReference type="Gene3D" id="1.10.150.130">
    <property type="match status" value="1"/>
</dbReference>
<evidence type="ECO:0000313" key="5">
    <source>
        <dbReference type="EMBL" id="MDD7914785.1"/>
    </source>
</evidence>
<protein>
    <submittedName>
        <fullName evidence="5">Tyrosine-type recombinase/integrase</fullName>
    </submittedName>
</protein>
<gene>
    <name evidence="5" type="ORF">N5A56_010325</name>
</gene>
<dbReference type="Gene3D" id="1.10.443.10">
    <property type="entry name" value="Intergrase catalytic core"/>
    <property type="match status" value="1"/>
</dbReference>
<dbReference type="SUPFAM" id="SSF56349">
    <property type="entry name" value="DNA breaking-rejoining enzymes"/>
    <property type="match status" value="1"/>
</dbReference>
<dbReference type="PANTHER" id="PTHR30349">
    <property type="entry name" value="PHAGE INTEGRASE-RELATED"/>
    <property type="match status" value="1"/>
</dbReference>
<keyword evidence="2" id="KW-0238">DNA-binding</keyword>
<evidence type="ECO:0000256" key="1">
    <source>
        <dbReference type="ARBA" id="ARBA00008857"/>
    </source>
</evidence>
<reference evidence="5" key="1">
    <citation type="submission" date="2023-02" db="EMBL/GenBank/DDBJ databases">
        <title>Polaribacter ponticola sp. nov., isolated from seawater.</title>
        <authorList>
            <person name="Baek J.H."/>
            <person name="Kim J.M."/>
            <person name="Choi D.G."/>
            <person name="Jeon C.O."/>
        </authorList>
    </citation>
    <scope>NUCLEOTIDE SEQUENCE</scope>
    <source>
        <strain evidence="5">MSW5</strain>
    </source>
</reference>
<comment type="caution">
    <text evidence="5">The sequence shown here is derived from an EMBL/GenBank/DDBJ whole genome shotgun (WGS) entry which is preliminary data.</text>
</comment>
<dbReference type="Proteomes" id="UP001151478">
    <property type="component" value="Unassembled WGS sequence"/>
</dbReference>
<dbReference type="InterPro" id="IPR002104">
    <property type="entry name" value="Integrase_catalytic"/>
</dbReference>
<dbReference type="Pfam" id="PF00589">
    <property type="entry name" value="Phage_integrase"/>
    <property type="match status" value="1"/>
</dbReference>
<dbReference type="InterPro" id="IPR010998">
    <property type="entry name" value="Integrase_recombinase_N"/>
</dbReference>
<accession>A0ABT5S9J4</accession>